<organism evidence="2 3">
    <name type="scientific">Pristionchus entomophagus</name>
    <dbReference type="NCBI Taxonomy" id="358040"/>
    <lineage>
        <taxon>Eukaryota</taxon>
        <taxon>Metazoa</taxon>
        <taxon>Ecdysozoa</taxon>
        <taxon>Nematoda</taxon>
        <taxon>Chromadorea</taxon>
        <taxon>Rhabditida</taxon>
        <taxon>Rhabditina</taxon>
        <taxon>Diplogasteromorpha</taxon>
        <taxon>Diplogasteroidea</taxon>
        <taxon>Neodiplogasteridae</taxon>
        <taxon>Pristionchus</taxon>
    </lineage>
</organism>
<dbReference type="Proteomes" id="UP001432027">
    <property type="component" value="Unassembled WGS sequence"/>
</dbReference>
<accession>A0AAV5TWT8</accession>
<feature type="signal peptide" evidence="1">
    <location>
        <begin position="1"/>
        <end position="19"/>
    </location>
</feature>
<sequence>MKSARVFFSFVVLLDTSFALIAFSKTKLYDESDFAVPAVTIHTGGNLIYVSVPAASAAITKNIMLHDFLHDEISLYDISKLAKGTEKGYYEVDSDIQQVKILNMNPGYLTAPIALWVVPASFAHTTAKVIDVSNLNITRDSVEMITVMGAEPYTLRSITEGPMRVYAIMAGQDSLDVDAYTCAHVIEQMDLTSSSDFHARVQSPLLTIYYADYLGSKTSIRADLGIENSLDFSGISFVTSPGFNGCKGQPNTFYSSLYDPTTSCTYSSPTRPYDVAISSVLYTDSAHPVTVTDNTNGEMYGWYGTTPGPNLTMHQTNSIGISWTRNDNNPLQSFLVRLIPSN</sequence>
<gene>
    <name evidence="2" type="ORF">PENTCL1PPCAC_21007</name>
</gene>
<comment type="caution">
    <text evidence="2">The sequence shown here is derived from an EMBL/GenBank/DDBJ whole genome shotgun (WGS) entry which is preliminary data.</text>
</comment>
<keyword evidence="3" id="KW-1185">Reference proteome</keyword>
<evidence type="ECO:0000256" key="1">
    <source>
        <dbReference type="SAM" id="SignalP"/>
    </source>
</evidence>
<dbReference type="AlphaFoldDB" id="A0AAV5TWT8"/>
<keyword evidence="1" id="KW-0732">Signal</keyword>
<dbReference type="EMBL" id="BTSX01000005">
    <property type="protein sequence ID" value="GMS98832.1"/>
    <property type="molecule type" value="Genomic_DNA"/>
</dbReference>
<name>A0AAV5TWT8_9BILA</name>
<evidence type="ECO:0000313" key="3">
    <source>
        <dbReference type="Proteomes" id="UP001432027"/>
    </source>
</evidence>
<feature type="chain" id="PRO_5043831662" description="IgGFc-binding protein N-terminal domain-containing protein" evidence="1">
    <location>
        <begin position="20"/>
        <end position="342"/>
    </location>
</feature>
<proteinExistence type="predicted"/>
<reference evidence="2" key="1">
    <citation type="submission" date="2023-10" db="EMBL/GenBank/DDBJ databases">
        <title>Genome assembly of Pristionchus species.</title>
        <authorList>
            <person name="Yoshida K."/>
            <person name="Sommer R.J."/>
        </authorList>
    </citation>
    <scope>NUCLEOTIDE SEQUENCE</scope>
    <source>
        <strain evidence="2">RS0144</strain>
    </source>
</reference>
<protein>
    <recommendedName>
        <fullName evidence="4">IgGFc-binding protein N-terminal domain-containing protein</fullName>
    </recommendedName>
</protein>
<evidence type="ECO:0008006" key="4">
    <source>
        <dbReference type="Google" id="ProtNLM"/>
    </source>
</evidence>
<evidence type="ECO:0000313" key="2">
    <source>
        <dbReference type="EMBL" id="GMS98832.1"/>
    </source>
</evidence>